<dbReference type="InterPro" id="IPR000415">
    <property type="entry name" value="Nitroreductase-like"/>
</dbReference>
<name>A0ABV5ZS27_9PSEU</name>
<accession>A0ABV5ZS27</accession>
<gene>
    <name evidence="1" type="ORF">ACFFQA_07030</name>
</gene>
<keyword evidence="2" id="KW-1185">Reference proteome</keyword>
<dbReference type="Gene3D" id="3.40.109.10">
    <property type="entry name" value="NADH Oxidase"/>
    <property type="match status" value="1"/>
</dbReference>
<reference evidence="1 2" key="1">
    <citation type="submission" date="2024-09" db="EMBL/GenBank/DDBJ databases">
        <authorList>
            <person name="Sun Q."/>
            <person name="Mori K."/>
        </authorList>
    </citation>
    <scope>NUCLEOTIDE SEQUENCE [LARGE SCALE GENOMIC DNA]</scope>
    <source>
        <strain evidence="1 2">TBRC 7907</strain>
    </source>
</reference>
<dbReference type="Proteomes" id="UP001589693">
    <property type="component" value="Unassembled WGS sequence"/>
</dbReference>
<proteinExistence type="predicted"/>
<evidence type="ECO:0000313" key="2">
    <source>
        <dbReference type="Proteomes" id="UP001589693"/>
    </source>
</evidence>
<dbReference type="RefSeq" id="WP_377850840.1">
    <property type="nucleotide sequence ID" value="NZ_JBHLZU010000006.1"/>
</dbReference>
<organism evidence="1 2">
    <name type="scientific">Allokutzneria oryzae</name>
    <dbReference type="NCBI Taxonomy" id="1378989"/>
    <lineage>
        <taxon>Bacteria</taxon>
        <taxon>Bacillati</taxon>
        <taxon>Actinomycetota</taxon>
        <taxon>Actinomycetes</taxon>
        <taxon>Pseudonocardiales</taxon>
        <taxon>Pseudonocardiaceae</taxon>
        <taxon>Allokutzneria</taxon>
    </lineage>
</organism>
<sequence>MATLLHRHTAAEALHETGSVPGTHLPCLLPGITLVPTPTGLVAYGGLHPQVFGGKSASTVLPAVLRAMDGTRTTADIAERLGLPQSTVDAVCALARSRHLLGSGPSPREHSGRWLVRARATTATPENTSRAPAQQTKVRVTGDLVLAGELATLLTADGADVAVVDWAGEDFPPGTADLVVVVLAQPEPVEVLASFDRSLAAAGVPWLRVVVGAEGAEIGPRFTARDELRYASWWPVNPPRASREAALEVRQAALGFAALEVINLVTAAGSPLSTTAVAEFDAATGACRPRPRAPRPADGDSSVCLAVDYMARQSTSDTSAPKLRSLPEPDPMTVEPPACPDLARLLRAAFPDADDQHLNAYLLVPPGSGWPAGAHLYRPGQGGLLDLAGVADERAWLSQHADGAAAAIVVSVTVPRGSGAAVIRDALLDTGSAVQHLTSAARDLGFRVRDDVGGSLGELGDALGVLPHAETLLDVVVLERVPGGRR</sequence>
<protein>
    <submittedName>
        <fullName evidence="1">Uncharacterized protein</fullName>
    </submittedName>
</protein>
<comment type="caution">
    <text evidence="1">The sequence shown here is derived from an EMBL/GenBank/DDBJ whole genome shotgun (WGS) entry which is preliminary data.</text>
</comment>
<evidence type="ECO:0000313" key="1">
    <source>
        <dbReference type="EMBL" id="MFB9903685.1"/>
    </source>
</evidence>
<dbReference type="EMBL" id="JBHLZU010000006">
    <property type="protein sequence ID" value="MFB9903685.1"/>
    <property type="molecule type" value="Genomic_DNA"/>
</dbReference>
<dbReference type="Gene3D" id="3.40.50.720">
    <property type="entry name" value="NAD(P)-binding Rossmann-like Domain"/>
    <property type="match status" value="1"/>
</dbReference>